<dbReference type="InterPro" id="IPR010559">
    <property type="entry name" value="Sig_transdc_His_kin_internal"/>
</dbReference>
<protein>
    <submittedName>
        <fullName evidence="5">Histidine kinase</fullName>
    </submittedName>
</protein>
<sequence length="489" mass="56727">MKIQKTDWGYIEWRHIHDENDKKQLMDIRISVVLPGKSQPKHTHYSEEQMLYVISGEGIHIINGEKHHKKAGEFVYIDGGATHETHNIGNEPLRELLVSNPVIVNNYDYKEEKLDGLKGIIETIQSQFIEPLNIPITIYDSSWNILLQTKCFNNYCIKTCALNGRFTYCNCLTPKNISDDEEYTFKCSHGLTIYHIPIIYGEEIIGYIRGGHILLATGDKKNEYKEIYDTPAGTAMSIKRLLIQISKSIVNYYGFTKLRNEVEEKNIAIEKTSKLREELKNNLIKEQEKVTNLKINHHFLFNTLNSMASMALEKDCFDLYSAIIDLSKLFRYTMDVESEFIELEKEIDYVKKYLNLQKIRYGDKLEIEYDLDEDYNNLRVPFNFLQPIVENAFVHGFKDSVNKKNLKIATFFYNERLRIVVNNNGSHLSDHDICVVIQKMHSNSGHGLALIHNKLQLAFGNNFKMDVVSNEKEDTSFIIDIPILSMSKK</sequence>
<dbReference type="InterPro" id="IPR013096">
    <property type="entry name" value="Cupin_2"/>
</dbReference>
<feature type="domain" description="PocR" evidence="4">
    <location>
        <begin position="120"/>
        <end position="222"/>
    </location>
</feature>
<dbReference type="Proteomes" id="UP001196301">
    <property type="component" value="Unassembled WGS sequence"/>
</dbReference>
<accession>A0ABS6DX11</accession>
<dbReference type="EMBL" id="JAHLOQ010000019">
    <property type="protein sequence ID" value="MBU5336383.1"/>
    <property type="molecule type" value="Genomic_DNA"/>
</dbReference>
<dbReference type="Pfam" id="PF10114">
    <property type="entry name" value="PocR"/>
    <property type="match status" value="1"/>
</dbReference>
<evidence type="ECO:0000256" key="1">
    <source>
        <dbReference type="SAM" id="Coils"/>
    </source>
</evidence>
<dbReference type="GO" id="GO:0016301">
    <property type="term" value="F:kinase activity"/>
    <property type="evidence" value="ECO:0007669"/>
    <property type="project" value="UniProtKB-KW"/>
</dbReference>
<feature type="coiled-coil region" evidence="1">
    <location>
        <begin position="262"/>
        <end position="296"/>
    </location>
</feature>
<dbReference type="InterPro" id="IPR018771">
    <property type="entry name" value="PocR_dom"/>
</dbReference>
<dbReference type="PANTHER" id="PTHR34220:SF7">
    <property type="entry name" value="SENSOR HISTIDINE KINASE YPDA"/>
    <property type="match status" value="1"/>
</dbReference>
<evidence type="ECO:0000313" key="5">
    <source>
        <dbReference type="EMBL" id="MBU5336383.1"/>
    </source>
</evidence>
<proteinExistence type="predicted"/>
<feature type="domain" description="Signal transduction histidine kinase internal region" evidence="2">
    <location>
        <begin position="290"/>
        <end position="365"/>
    </location>
</feature>
<gene>
    <name evidence="5" type="ORF">KQI20_08020</name>
</gene>
<dbReference type="InterPro" id="IPR050640">
    <property type="entry name" value="Bact_2-comp_sensor_kinase"/>
</dbReference>
<feature type="domain" description="Cupin type-2" evidence="3">
    <location>
        <begin position="32"/>
        <end position="98"/>
    </location>
</feature>
<keyword evidence="5" id="KW-0418">Kinase</keyword>
<comment type="caution">
    <text evidence="5">The sequence shown here is derived from an EMBL/GenBank/DDBJ whole genome shotgun (WGS) entry which is preliminary data.</text>
</comment>
<keyword evidence="6" id="KW-1185">Reference proteome</keyword>
<keyword evidence="1" id="KW-0175">Coiled coil</keyword>
<dbReference type="Pfam" id="PF06580">
    <property type="entry name" value="His_kinase"/>
    <property type="match status" value="1"/>
</dbReference>
<reference evidence="5 6" key="1">
    <citation type="submission" date="2021-06" db="EMBL/GenBank/DDBJ databases">
        <authorList>
            <person name="Sun Q."/>
            <person name="Li D."/>
        </authorList>
    </citation>
    <scope>NUCLEOTIDE SEQUENCE [LARGE SCALE GENOMIC DNA]</scope>
    <source>
        <strain evidence="5 6">N19</strain>
    </source>
</reference>
<dbReference type="RefSeq" id="WP_216569504.1">
    <property type="nucleotide sequence ID" value="NZ_JAHLOQ010000019.1"/>
</dbReference>
<evidence type="ECO:0000313" key="6">
    <source>
        <dbReference type="Proteomes" id="UP001196301"/>
    </source>
</evidence>
<keyword evidence="5" id="KW-0808">Transferase</keyword>
<dbReference type="PANTHER" id="PTHR34220">
    <property type="entry name" value="SENSOR HISTIDINE KINASE YPDA"/>
    <property type="match status" value="1"/>
</dbReference>
<evidence type="ECO:0000259" key="3">
    <source>
        <dbReference type="Pfam" id="PF07883"/>
    </source>
</evidence>
<name>A0ABS6DX11_9FIRM</name>
<dbReference type="Pfam" id="PF07883">
    <property type="entry name" value="Cupin_2"/>
    <property type="match status" value="1"/>
</dbReference>
<evidence type="ECO:0000259" key="2">
    <source>
        <dbReference type="Pfam" id="PF06580"/>
    </source>
</evidence>
<organism evidence="5 6">
    <name type="scientific">Intestinibacter bartlettii</name>
    <dbReference type="NCBI Taxonomy" id="261299"/>
    <lineage>
        <taxon>Bacteria</taxon>
        <taxon>Bacillati</taxon>
        <taxon>Bacillota</taxon>
        <taxon>Clostridia</taxon>
        <taxon>Peptostreptococcales</taxon>
        <taxon>Peptostreptococcaceae</taxon>
        <taxon>Intestinibacter</taxon>
    </lineage>
</organism>
<evidence type="ECO:0000259" key="4">
    <source>
        <dbReference type="Pfam" id="PF10114"/>
    </source>
</evidence>